<feature type="binding site" evidence="2">
    <location>
        <begin position="7"/>
        <end position="14"/>
    </location>
    <ligand>
        <name>substrate</name>
    </ligand>
</feature>
<evidence type="ECO:0000256" key="1">
    <source>
        <dbReference type="ARBA" id="ARBA00022801"/>
    </source>
</evidence>
<keyword evidence="5" id="KW-1185">Reference proteome</keyword>
<gene>
    <name evidence="4" type="ORF">RCC_03092</name>
</gene>
<evidence type="ECO:0000313" key="4">
    <source>
        <dbReference type="EMBL" id="CZT17259.1"/>
    </source>
</evidence>
<dbReference type="Proteomes" id="UP000225277">
    <property type="component" value="Unassembled WGS sequence"/>
</dbReference>
<dbReference type="GO" id="GO:0043456">
    <property type="term" value="P:regulation of pentose-phosphate shunt"/>
    <property type="evidence" value="ECO:0007669"/>
    <property type="project" value="TreeGrafter"/>
</dbReference>
<proteinExistence type="predicted"/>
<organism evidence="4 5">
    <name type="scientific">Ramularia collo-cygni</name>
    <dbReference type="NCBI Taxonomy" id="112498"/>
    <lineage>
        <taxon>Eukaryota</taxon>
        <taxon>Fungi</taxon>
        <taxon>Dikarya</taxon>
        <taxon>Ascomycota</taxon>
        <taxon>Pezizomycotina</taxon>
        <taxon>Dothideomycetes</taxon>
        <taxon>Dothideomycetidae</taxon>
        <taxon>Mycosphaerellales</taxon>
        <taxon>Mycosphaerellaceae</taxon>
        <taxon>Ramularia</taxon>
    </lineage>
</organism>
<feature type="binding site" evidence="2">
    <location>
        <position position="61"/>
    </location>
    <ligand>
        <name>substrate</name>
    </ligand>
</feature>
<dbReference type="AlphaFoldDB" id="A0A2D3V6Y8"/>
<dbReference type="PROSITE" id="PS00175">
    <property type="entry name" value="PG_MUTASE"/>
    <property type="match status" value="1"/>
</dbReference>
<dbReference type="GO" id="GO:0045820">
    <property type="term" value="P:negative regulation of glycolytic process"/>
    <property type="evidence" value="ECO:0007669"/>
    <property type="project" value="TreeGrafter"/>
</dbReference>
<dbReference type="InterPro" id="IPR013078">
    <property type="entry name" value="His_Pase_superF_clade-1"/>
</dbReference>
<dbReference type="Gene3D" id="3.40.50.1240">
    <property type="entry name" value="Phosphoglycerate mutase-like"/>
    <property type="match status" value="1"/>
</dbReference>
<dbReference type="InterPro" id="IPR001345">
    <property type="entry name" value="PG/BPGM_mutase_AS"/>
</dbReference>
<reference evidence="4 5" key="1">
    <citation type="submission" date="2016-03" db="EMBL/GenBank/DDBJ databases">
        <authorList>
            <person name="Ploux O."/>
        </authorList>
    </citation>
    <scope>NUCLEOTIDE SEQUENCE [LARGE SCALE GENOMIC DNA]</scope>
    <source>
        <strain evidence="4 5">URUG2</strain>
    </source>
</reference>
<dbReference type="RefSeq" id="XP_023624152.1">
    <property type="nucleotide sequence ID" value="XM_023768384.1"/>
</dbReference>
<dbReference type="InterPro" id="IPR051695">
    <property type="entry name" value="Phosphoglycerate_Mutase"/>
</dbReference>
<dbReference type="GeneID" id="35598300"/>
<dbReference type="PANTHER" id="PTHR46517:SF1">
    <property type="entry name" value="FRUCTOSE-2,6-BISPHOSPHATASE TIGAR"/>
    <property type="match status" value="1"/>
</dbReference>
<protein>
    <submittedName>
        <fullName evidence="4">Related to phosphoglycerate mutase</fullName>
    </submittedName>
</protein>
<dbReference type="GO" id="GO:0005829">
    <property type="term" value="C:cytosol"/>
    <property type="evidence" value="ECO:0007669"/>
    <property type="project" value="TreeGrafter"/>
</dbReference>
<dbReference type="InterPro" id="IPR029033">
    <property type="entry name" value="His_PPase_superfam"/>
</dbReference>
<dbReference type="GO" id="GO:0004331">
    <property type="term" value="F:fructose-2,6-bisphosphate 2-phosphatase activity"/>
    <property type="evidence" value="ECO:0007669"/>
    <property type="project" value="TreeGrafter"/>
</dbReference>
<sequence>MELYLIRHGETVDNVAGLYAGVRDSTLTNHGVEQARRLGDHFGKGEARVAFDHIFASPLSRAYKTAQALQTAQLASGKETQRRLGDHTETTDTVEIVRVSELIEQDFGFYEGKSFQARTDPTKSGKDAHREKHKDDPGFVDVESKESLNGRADAFLDQHLLPLLDIGDGSRRGAIAVVSHGILLSHLWRRLLLRLPPKSVTVAPDIIASKGSIVLQHLGGWSNTGYLQLLLTPNGDDMVENSRSSPAPSALRDAIPEYQNEAEMESSAAVGASSKEISSTPLMLHGWSTLIVAIDRKDHLVGLKRQRGGIGRSAHDEGQQKLTGFFKRNRTS</sequence>
<evidence type="ECO:0000256" key="2">
    <source>
        <dbReference type="PIRSR" id="PIRSR613078-2"/>
    </source>
</evidence>
<accession>A0A2D3V6Y8</accession>
<dbReference type="EMBL" id="FJUY01000003">
    <property type="protein sequence ID" value="CZT17259.1"/>
    <property type="molecule type" value="Genomic_DNA"/>
</dbReference>
<name>A0A2D3V6Y8_9PEZI</name>
<dbReference type="SMART" id="SM00855">
    <property type="entry name" value="PGAM"/>
    <property type="match status" value="1"/>
</dbReference>
<keyword evidence="1" id="KW-0378">Hydrolase</keyword>
<dbReference type="OrthoDB" id="354304at2759"/>
<dbReference type="SUPFAM" id="SSF53254">
    <property type="entry name" value="Phosphoglycerate mutase-like"/>
    <property type="match status" value="1"/>
</dbReference>
<evidence type="ECO:0000313" key="5">
    <source>
        <dbReference type="Proteomes" id="UP000225277"/>
    </source>
</evidence>
<dbReference type="PANTHER" id="PTHR46517">
    <property type="entry name" value="FRUCTOSE-2,6-BISPHOSPHATASE TIGAR"/>
    <property type="match status" value="1"/>
</dbReference>
<dbReference type="CDD" id="cd07067">
    <property type="entry name" value="HP_PGM_like"/>
    <property type="match status" value="1"/>
</dbReference>
<dbReference type="Pfam" id="PF00300">
    <property type="entry name" value="His_Phos_1"/>
    <property type="match status" value="1"/>
</dbReference>
<evidence type="ECO:0000256" key="3">
    <source>
        <dbReference type="SAM" id="MobiDB-lite"/>
    </source>
</evidence>
<feature type="compositionally biased region" description="Basic and acidic residues" evidence="3">
    <location>
        <begin position="120"/>
        <end position="142"/>
    </location>
</feature>
<feature type="region of interest" description="Disordered" evidence="3">
    <location>
        <begin position="117"/>
        <end position="142"/>
    </location>
</feature>
<dbReference type="STRING" id="112498.A0A2D3V6Y8"/>